<accession>A0A0D0Q3J1</accession>
<dbReference type="OrthoDB" id="4325159at2"/>
<gene>
    <name evidence="9" type="ORF">TR51_07055</name>
</gene>
<evidence type="ECO:0000256" key="8">
    <source>
        <dbReference type="SAM" id="Phobius"/>
    </source>
</evidence>
<feature type="transmembrane region" description="Helical" evidence="8">
    <location>
        <begin position="441"/>
        <end position="465"/>
    </location>
</feature>
<evidence type="ECO:0000313" key="10">
    <source>
        <dbReference type="Proteomes" id="UP000032066"/>
    </source>
</evidence>
<dbReference type="AlphaFoldDB" id="A0A0D0Q3J1"/>
<feature type="transmembrane region" description="Helical" evidence="8">
    <location>
        <begin position="160"/>
        <end position="178"/>
    </location>
</feature>
<dbReference type="STRING" id="2064.TR51_07055"/>
<feature type="transmembrane region" description="Helical" evidence="8">
    <location>
        <begin position="49"/>
        <end position="67"/>
    </location>
</feature>
<feature type="transmembrane region" description="Helical" evidence="8">
    <location>
        <begin position="248"/>
        <end position="268"/>
    </location>
</feature>
<name>A0A0D0Q3J1_KITGR</name>
<comment type="caution">
    <text evidence="9">The sequence shown here is derived from an EMBL/GenBank/DDBJ whole genome shotgun (WGS) entry which is preliminary data.</text>
</comment>
<dbReference type="PIRSF" id="PIRSF002746">
    <property type="entry name" value="Gluconate_transporter"/>
    <property type="match status" value="1"/>
</dbReference>
<dbReference type="Proteomes" id="UP000032066">
    <property type="component" value="Unassembled WGS sequence"/>
</dbReference>
<evidence type="ECO:0000256" key="2">
    <source>
        <dbReference type="ARBA" id="ARBA00022448"/>
    </source>
</evidence>
<proteinExistence type="inferred from homology"/>
<comment type="subcellular location">
    <subcellularLocation>
        <location evidence="1">Cell membrane</location>
        <topology evidence="1">Multi-pass membrane protein</topology>
    </subcellularLocation>
</comment>
<feature type="transmembrane region" description="Helical" evidence="8">
    <location>
        <begin position="26"/>
        <end position="42"/>
    </location>
</feature>
<feature type="transmembrane region" description="Helical" evidence="8">
    <location>
        <begin position="198"/>
        <end position="217"/>
    </location>
</feature>
<dbReference type="EMBL" id="JXZB01000001">
    <property type="protein sequence ID" value="KIQ67107.1"/>
    <property type="molecule type" value="Genomic_DNA"/>
</dbReference>
<evidence type="ECO:0000256" key="5">
    <source>
        <dbReference type="ARBA" id="ARBA00022989"/>
    </source>
</evidence>
<organism evidence="9 10">
    <name type="scientific">Kitasatospora griseola</name>
    <name type="common">Streptomyces griseolosporeus</name>
    <dbReference type="NCBI Taxonomy" id="2064"/>
    <lineage>
        <taxon>Bacteria</taxon>
        <taxon>Bacillati</taxon>
        <taxon>Actinomycetota</taxon>
        <taxon>Actinomycetes</taxon>
        <taxon>Kitasatosporales</taxon>
        <taxon>Streptomycetaceae</taxon>
        <taxon>Kitasatospora</taxon>
    </lineage>
</organism>
<dbReference type="Pfam" id="PF02447">
    <property type="entry name" value="GntP_permease"/>
    <property type="match status" value="1"/>
</dbReference>
<protein>
    <submittedName>
        <fullName evidence="9">Gluconate transporter</fullName>
    </submittedName>
</protein>
<evidence type="ECO:0000256" key="1">
    <source>
        <dbReference type="ARBA" id="ARBA00004651"/>
    </source>
</evidence>
<sequence>METRVTPTLLAAAAPALPHTSSNGQLLVAVLLSIGAIVLLITKFKLHPFLALTLGSGLLAAVAGAPFDKLLSSFSTGFGSTVASVGLLIGLGAMLGKLLADSGGANIIADTVLARTGPKMLPWAMALIAAVLGLPLFFEVGVVLLIPIVLLVARRGNVPLMRIGIPALAGLSVLHGLVPPHPGPLVAVDALKADLGVTLALGLLIAVPTLIVAGPLFSRFAQRWVGPLEIPADTTPAETVKHEKTPRFGAVLATILLPVVLMLGKALADVVIDDPKAGVQRFFDFIGSPLIALLAATLLAMVTLGRAAGFDKAKISATVGNSLGPIAGIVFIVGAGGGFKQTLIDVGVGQAVSDWSGKWHISALLLGWLIAVLIRLATGSATVATITAAGIVGPLAADMSTTHAALMVLAIGAGSLFLSHVNDAGFWLVKEYFGMSVGQTLKSWSVMETVISVVAIALILPLSLII</sequence>
<comment type="similarity">
    <text evidence="7">Belongs to the GntP permease family.</text>
</comment>
<dbReference type="PATRIC" id="fig|2064.6.peg.1543"/>
<keyword evidence="2" id="KW-0813">Transport</keyword>
<dbReference type="GO" id="GO:0015128">
    <property type="term" value="F:gluconate transmembrane transporter activity"/>
    <property type="evidence" value="ECO:0007669"/>
    <property type="project" value="InterPro"/>
</dbReference>
<dbReference type="InterPro" id="IPR003474">
    <property type="entry name" value="Glcn_transporter"/>
</dbReference>
<evidence type="ECO:0000256" key="6">
    <source>
        <dbReference type="ARBA" id="ARBA00023136"/>
    </source>
</evidence>
<feature type="transmembrane region" description="Helical" evidence="8">
    <location>
        <begin position="319"/>
        <end position="339"/>
    </location>
</feature>
<keyword evidence="6 8" id="KW-0472">Membrane</keyword>
<reference evidence="9 10" key="1">
    <citation type="submission" date="2015-02" db="EMBL/GenBank/DDBJ databases">
        <title>Draft genome sequence of Kitasatospora griseola MF730-N6, a bafilomycin, terpentecin and satosporin producer.</title>
        <authorList>
            <person name="Arens J.C."/>
            <person name="Haltli B."/>
            <person name="Kerr R.G."/>
        </authorList>
    </citation>
    <scope>NUCLEOTIDE SEQUENCE [LARGE SCALE GENOMIC DNA]</scope>
    <source>
        <strain evidence="9 10">MF730-N6</strain>
    </source>
</reference>
<dbReference type="NCBIfam" id="TIGR00791">
    <property type="entry name" value="gntP"/>
    <property type="match status" value="1"/>
</dbReference>
<dbReference type="RefSeq" id="WP_043908947.1">
    <property type="nucleotide sequence ID" value="NZ_JBHVRB010000031.1"/>
</dbReference>
<dbReference type="PANTHER" id="PTHR30354:SF22">
    <property type="entry name" value="HIGH-AFFINITY GLUCONATE TRANSPORTER"/>
    <property type="match status" value="1"/>
</dbReference>
<evidence type="ECO:0000256" key="3">
    <source>
        <dbReference type="ARBA" id="ARBA00022475"/>
    </source>
</evidence>
<feature type="transmembrane region" description="Helical" evidence="8">
    <location>
        <begin position="288"/>
        <end position="307"/>
    </location>
</feature>
<evidence type="ECO:0000256" key="4">
    <source>
        <dbReference type="ARBA" id="ARBA00022692"/>
    </source>
</evidence>
<keyword evidence="4 8" id="KW-0812">Transmembrane</keyword>
<evidence type="ECO:0000256" key="7">
    <source>
        <dbReference type="ARBA" id="ARBA00049663"/>
    </source>
</evidence>
<dbReference type="PANTHER" id="PTHR30354">
    <property type="entry name" value="GNT FAMILY GLUCONATE TRANSPORTER"/>
    <property type="match status" value="1"/>
</dbReference>
<dbReference type="GO" id="GO:0005886">
    <property type="term" value="C:plasma membrane"/>
    <property type="evidence" value="ECO:0007669"/>
    <property type="project" value="UniProtKB-SubCell"/>
</dbReference>
<keyword evidence="10" id="KW-1185">Reference proteome</keyword>
<feature type="transmembrane region" description="Helical" evidence="8">
    <location>
        <begin position="359"/>
        <end position="392"/>
    </location>
</feature>
<feature type="transmembrane region" description="Helical" evidence="8">
    <location>
        <begin position="123"/>
        <end position="153"/>
    </location>
</feature>
<evidence type="ECO:0000313" key="9">
    <source>
        <dbReference type="EMBL" id="KIQ67107.1"/>
    </source>
</evidence>
<keyword evidence="3" id="KW-1003">Cell membrane</keyword>
<feature type="transmembrane region" description="Helical" evidence="8">
    <location>
        <begin position="404"/>
        <end position="421"/>
    </location>
</feature>
<keyword evidence="5 8" id="KW-1133">Transmembrane helix</keyword>